<dbReference type="PANTHER" id="PTHR36842:SF1">
    <property type="entry name" value="PROTEIN TOLB"/>
    <property type="match status" value="1"/>
</dbReference>
<gene>
    <name evidence="3" type="ORF">E5161_09960</name>
</gene>
<dbReference type="PANTHER" id="PTHR36842">
    <property type="entry name" value="PROTEIN TOLB HOMOLOG"/>
    <property type="match status" value="1"/>
</dbReference>
<evidence type="ECO:0008006" key="5">
    <source>
        <dbReference type="Google" id="ProtNLM"/>
    </source>
</evidence>
<feature type="chain" id="PRO_5038721151" description="TolB protein" evidence="2">
    <location>
        <begin position="31"/>
        <end position="373"/>
    </location>
</feature>
<reference evidence="3 4" key="1">
    <citation type="submission" date="2019-04" db="EMBL/GenBank/DDBJ databases">
        <title>Cohnella sp. nov., isolated from soil.</title>
        <authorList>
            <person name="Kim W."/>
        </authorList>
    </citation>
    <scope>NUCLEOTIDE SEQUENCE [LARGE SCALE GENOMIC DNA]</scope>
    <source>
        <strain evidence="3 4">CAU 1483</strain>
    </source>
</reference>
<keyword evidence="2" id="KW-0732">Signal</keyword>
<dbReference type="InterPro" id="IPR011042">
    <property type="entry name" value="6-blade_b-propeller_TolB-like"/>
</dbReference>
<protein>
    <recommendedName>
        <fullName evidence="5">TolB protein</fullName>
    </recommendedName>
</protein>
<dbReference type="EMBL" id="SUPK01000004">
    <property type="protein sequence ID" value="TJY42315.1"/>
    <property type="molecule type" value="Genomic_DNA"/>
</dbReference>
<evidence type="ECO:0000256" key="1">
    <source>
        <dbReference type="SAM" id="MobiDB-lite"/>
    </source>
</evidence>
<sequence>MLNRTKALLLTALGMSLFTAGCGISGGSGAEGNSPAPSHSDITILPNPENTSYGTTTVEPLVRIEGVRGSEWLSDDLLVVSKENPDGQPVTVEGTEYRPLNLYAHTVSTGEEEALSPGPENQGYALANPGRRLIFYKTFDWQSNTGTGYVMDLQTRKSVRITEKDELELTNGVWLDERTILYSSMDGRLISVSADGMDRKQWPDPKASMLGNLSAQGGKIYYTTPPGLLLASDIGSGERNVVGKNVVWAAPSAAGEKLGIVNRIKSGTMELYVTDADGGNRRSIAQDNQIFGVAWNEAGDRLAYSAIEPSGTTKGVYVADPLAGTSVTLPIDIKYIADAPRWSPSGDRLMITDTLIGNDRSKPAFVTYLAAAQ</sequence>
<dbReference type="OrthoDB" id="137129at2"/>
<dbReference type="PROSITE" id="PS51257">
    <property type="entry name" value="PROKAR_LIPOPROTEIN"/>
    <property type="match status" value="1"/>
</dbReference>
<name>A0A4U0FBZ9_9BACL</name>
<evidence type="ECO:0000313" key="3">
    <source>
        <dbReference type="EMBL" id="TJY42315.1"/>
    </source>
</evidence>
<dbReference type="Gene3D" id="2.120.10.30">
    <property type="entry name" value="TolB, C-terminal domain"/>
    <property type="match status" value="2"/>
</dbReference>
<proteinExistence type="predicted"/>
<accession>A0A4U0FBZ9</accession>
<dbReference type="RefSeq" id="WP_136777575.1">
    <property type="nucleotide sequence ID" value="NZ_SUPK01000004.1"/>
</dbReference>
<dbReference type="Proteomes" id="UP000309673">
    <property type="component" value="Unassembled WGS sequence"/>
</dbReference>
<dbReference type="SUPFAM" id="SSF69304">
    <property type="entry name" value="Tricorn protease N-terminal domain"/>
    <property type="match status" value="1"/>
</dbReference>
<feature type="signal peptide" evidence="2">
    <location>
        <begin position="1"/>
        <end position="30"/>
    </location>
</feature>
<feature type="region of interest" description="Disordered" evidence="1">
    <location>
        <begin position="28"/>
        <end position="54"/>
    </location>
</feature>
<comment type="caution">
    <text evidence="3">The sequence shown here is derived from an EMBL/GenBank/DDBJ whole genome shotgun (WGS) entry which is preliminary data.</text>
</comment>
<keyword evidence="4" id="KW-1185">Reference proteome</keyword>
<evidence type="ECO:0000256" key="2">
    <source>
        <dbReference type="SAM" id="SignalP"/>
    </source>
</evidence>
<organism evidence="3 4">
    <name type="scientific">Cohnella pontilimi</name>
    <dbReference type="NCBI Taxonomy" id="2564100"/>
    <lineage>
        <taxon>Bacteria</taxon>
        <taxon>Bacillati</taxon>
        <taxon>Bacillota</taxon>
        <taxon>Bacilli</taxon>
        <taxon>Bacillales</taxon>
        <taxon>Paenibacillaceae</taxon>
        <taxon>Cohnella</taxon>
    </lineage>
</organism>
<evidence type="ECO:0000313" key="4">
    <source>
        <dbReference type="Proteomes" id="UP000309673"/>
    </source>
</evidence>
<dbReference type="AlphaFoldDB" id="A0A4U0FBZ9"/>